<dbReference type="SUPFAM" id="SSF53335">
    <property type="entry name" value="S-adenosyl-L-methionine-dependent methyltransferases"/>
    <property type="match status" value="1"/>
</dbReference>
<protein>
    <submittedName>
        <fullName evidence="2">Uncharacterized protein</fullName>
    </submittedName>
</protein>
<name>A0A9P3H664_9FUNG</name>
<sequence>MATVSTPHRASVVEGGVVYKQNLSEFVQEDQKVFFGATDRNKEAILEKLRPFLNEARLVLEVGSGSGQHLYHFSKDYPEVTFQPSEYDTSLFHSINAYAMELPGHLIKRPLELDATNRDHWSTVLHAGHEEESYGPASGNGVYDLVLTTNVFHISAWVVGQSIVRGAGQVLKPGGHFILYGAFKRNGKFSTPSNEQFDQTLRGRDASWGVRDIEAIEEVARKEAQMELKNVIDMPSNNYMLIFQKVELEE</sequence>
<dbReference type="CDD" id="cd02440">
    <property type="entry name" value="AdoMet_MTases"/>
    <property type="match status" value="1"/>
</dbReference>
<reference evidence="2" key="1">
    <citation type="submission" date="2021-11" db="EMBL/GenBank/DDBJ databases">
        <authorList>
            <person name="Herlambang A."/>
            <person name="Guo Y."/>
            <person name="Takashima Y."/>
            <person name="Nishizawa T."/>
        </authorList>
    </citation>
    <scope>NUCLEOTIDE SEQUENCE</scope>
    <source>
        <strain evidence="2">E1425</strain>
    </source>
</reference>
<dbReference type="Pfam" id="PF06080">
    <property type="entry name" value="DUF938"/>
    <property type="match status" value="1"/>
</dbReference>
<comment type="similarity">
    <text evidence="1">Belongs to the UPF0585 family.</text>
</comment>
<evidence type="ECO:0000313" key="3">
    <source>
        <dbReference type="Proteomes" id="UP000827284"/>
    </source>
</evidence>
<dbReference type="EMBL" id="BQFW01000004">
    <property type="protein sequence ID" value="GJJ70860.1"/>
    <property type="molecule type" value="Genomic_DNA"/>
</dbReference>
<dbReference type="PANTHER" id="PTHR20974:SF0">
    <property type="entry name" value="UPF0585 PROTEIN CG18661"/>
    <property type="match status" value="1"/>
</dbReference>
<dbReference type="AlphaFoldDB" id="A0A9P3H664"/>
<dbReference type="PANTHER" id="PTHR20974">
    <property type="entry name" value="UPF0585 PROTEIN CG18661"/>
    <property type="match status" value="1"/>
</dbReference>
<reference evidence="2" key="2">
    <citation type="journal article" date="2022" name="Microbiol. Resour. Announc.">
        <title>Whole-Genome Sequence of Entomortierella parvispora E1425, a Mucoromycotan Fungus Associated with Burkholderiaceae-Related Endosymbiotic Bacteria.</title>
        <authorList>
            <person name="Herlambang A."/>
            <person name="Guo Y."/>
            <person name="Takashima Y."/>
            <person name="Narisawa K."/>
            <person name="Ohta H."/>
            <person name="Nishizawa T."/>
        </authorList>
    </citation>
    <scope>NUCLEOTIDE SEQUENCE</scope>
    <source>
        <strain evidence="2">E1425</strain>
    </source>
</reference>
<dbReference type="Gene3D" id="3.40.50.150">
    <property type="entry name" value="Vaccinia Virus protein VP39"/>
    <property type="match status" value="1"/>
</dbReference>
<proteinExistence type="inferred from homology"/>
<dbReference type="Proteomes" id="UP000827284">
    <property type="component" value="Unassembled WGS sequence"/>
</dbReference>
<dbReference type="InterPro" id="IPR029063">
    <property type="entry name" value="SAM-dependent_MTases_sf"/>
</dbReference>
<comment type="caution">
    <text evidence="2">The sequence shown here is derived from an EMBL/GenBank/DDBJ whole genome shotgun (WGS) entry which is preliminary data.</text>
</comment>
<organism evidence="2 3">
    <name type="scientific">Entomortierella parvispora</name>
    <dbReference type="NCBI Taxonomy" id="205924"/>
    <lineage>
        <taxon>Eukaryota</taxon>
        <taxon>Fungi</taxon>
        <taxon>Fungi incertae sedis</taxon>
        <taxon>Mucoromycota</taxon>
        <taxon>Mortierellomycotina</taxon>
        <taxon>Mortierellomycetes</taxon>
        <taxon>Mortierellales</taxon>
        <taxon>Mortierellaceae</taxon>
        <taxon>Entomortierella</taxon>
    </lineage>
</organism>
<keyword evidence="3" id="KW-1185">Reference proteome</keyword>
<accession>A0A9P3H664</accession>
<dbReference type="OrthoDB" id="10258744at2759"/>
<dbReference type="InterPro" id="IPR010342">
    <property type="entry name" value="DUF938"/>
</dbReference>
<gene>
    <name evidence="2" type="ORF">EMPS_03210</name>
</gene>
<evidence type="ECO:0000313" key="2">
    <source>
        <dbReference type="EMBL" id="GJJ70860.1"/>
    </source>
</evidence>
<evidence type="ECO:0000256" key="1">
    <source>
        <dbReference type="ARBA" id="ARBA00008308"/>
    </source>
</evidence>